<dbReference type="Pfam" id="PF13672">
    <property type="entry name" value="PP2C_2"/>
    <property type="match status" value="1"/>
</dbReference>
<dbReference type="InterPro" id="IPR001932">
    <property type="entry name" value="PPM-type_phosphatase-like_dom"/>
</dbReference>
<sequence length="300" mass="32484">MNMHLEAVSSGARPARNEDLAIATVSRHGHELLVIDGATSVADRDYIDPVRGDVCWFVGQFASVLESVMREGLAQHEAVRKAIEPVYARFQELGGERDVPDYAWPIAALSWVRARVTGAGHRLELYSLGDCTILMRTPDGEVRDLDPFVNPQEAIVRAEVARLKEEGVQDPATRFSRLLPMLRARRVVQNTAPDSNSLCLRPNGAFAARTATVDAPAGSAILVMSDGFYRLVDTYGLHTPDSLFRLCIGEGLQAALAQLRAHEAATRAAATVVKAADDASAVLWHPAKRAQPCHSGEAAA</sequence>
<comment type="caution">
    <text evidence="2">The sequence shown here is derived from an EMBL/GenBank/DDBJ whole genome shotgun (WGS) entry which is preliminary data.</text>
</comment>
<feature type="domain" description="PPM-type phosphatase" evidence="1">
    <location>
        <begin position="17"/>
        <end position="254"/>
    </location>
</feature>
<dbReference type="EMBL" id="JANUHA010000020">
    <property type="protein sequence ID" value="MCS0598906.1"/>
    <property type="molecule type" value="Genomic_DNA"/>
</dbReference>
<evidence type="ECO:0000313" key="2">
    <source>
        <dbReference type="EMBL" id="MCS0598906.1"/>
    </source>
</evidence>
<reference evidence="2 3" key="1">
    <citation type="submission" date="2022-08" db="EMBL/GenBank/DDBJ databases">
        <title>Reclassification of Massilia species as members of the genera Telluria, Duganella, Pseudoduganella, Mokoshia gen. nov. and Zemynaea gen. nov. using orthogonal and non-orthogonal genome-based approaches.</title>
        <authorList>
            <person name="Bowman J.P."/>
        </authorList>
    </citation>
    <scope>NUCLEOTIDE SEQUENCE [LARGE SCALE GENOMIC DNA]</scope>
    <source>
        <strain evidence="2 3">JCM 31661</strain>
    </source>
</reference>
<proteinExistence type="predicted"/>
<dbReference type="Proteomes" id="UP001206572">
    <property type="component" value="Unassembled WGS sequence"/>
</dbReference>
<protein>
    <submittedName>
        <fullName evidence="2">Protein phosphatase 2C domain-containing protein</fullName>
    </submittedName>
</protein>
<dbReference type="RefSeq" id="WP_258829909.1">
    <property type="nucleotide sequence ID" value="NZ_JANUHA010000020.1"/>
</dbReference>
<evidence type="ECO:0000259" key="1">
    <source>
        <dbReference type="Pfam" id="PF13672"/>
    </source>
</evidence>
<name>A0ABT2ARZ0_9BURK</name>
<organism evidence="2 3">
    <name type="scientific">Massilia agri</name>
    <dbReference type="NCBI Taxonomy" id="1886785"/>
    <lineage>
        <taxon>Bacteria</taxon>
        <taxon>Pseudomonadati</taxon>
        <taxon>Pseudomonadota</taxon>
        <taxon>Betaproteobacteria</taxon>
        <taxon>Burkholderiales</taxon>
        <taxon>Oxalobacteraceae</taxon>
        <taxon>Telluria group</taxon>
        <taxon>Massilia</taxon>
    </lineage>
</organism>
<evidence type="ECO:0000313" key="3">
    <source>
        <dbReference type="Proteomes" id="UP001206572"/>
    </source>
</evidence>
<dbReference type="InterPro" id="IPR036457">
    <property type="entry name" value="PPM-type-like_dom_sf"/>
</dbReference>
<dbReference type="Gene3D" id="3.60.40.10">
    <property type="entry name" value="PPM-type phosphatase domain"/>
    <property type="match status" value="1"/>
</dbReference>
<gene>
    <name evidence="2" type="ORF">NX780_21405</name>
</gene>
<keyword evidence="3" id="KW-1185">Reference proteome</keyword>
<accession>A0ABT2ARZ0</accession>